<sequence length="175" mass="18255">MSRPHDQAGDAREQRVVLGSYRDYADAERVVDRLSDAGFPVEHTAIVGRGLNSVEQVTGRLTTLRAAGQSALSGAVLGALFGWVFGLFNWINPVISGLLLAFYGLLFGAVLGLVLGAIGHAMTGGRRDFSSIAAMRADSYEVLVSAHLADQAVQALGGAPAPRSDSPAPAPRPTA</sequence>
<keyword evidence="1" id="KW-0472">Membrane</keyword>
<dbReference type="Pfam" id="PF11181">
    <property type="entry name" value="YflT"/>
    <property type="match status" value="1"/>
</dbReference>
<accession>A0ABV9XVP4</accession>
<proteinExistence type="predicted"/>
<protein>
    <submittedName>
        <fullName evidence="3">General stress protein</fullName>
    </submittedName>
</protein>
<evidence type="ECO:0000313" key="4">
    <source>
        <dbReference type="Proteomes" id="UP001595833"/>
    </source>
</evidence>
<evidence type="ECO:0000259" key="2">
    <source>
        <dbReference type="Pfam" id="PF11181"/>
    </source>
</evidence>
<keyword evidence="1" id="KW-0812">Transmembrane</keyword>
<feature type="transmembrane region" description="Helical" evidence="1">
    <location>
        <begin position="97"/>
        <end position="118"/>
    </location>
</feature>
<gene>
    <name evidence="3" type="ORF">ACFPFM_05765</name>
</gene>
<dbReference type="EMBL" id="JBHSJB010000006">
    <property type="protein sequence ID" value="MFC5053264.1"/>
    <property type="molecule type" value="Genomic_DNA"/>
</dbReference>
<keyword evidence="1" id="KW-1133">Transmembrane helix</keyword>
<dbReference type="InterPro" id="IPR025889">
    <property type="entry name" value="GSP17M-like_dom"/>
</dbReference>
<evidence type="ECO:0000256" key="1">
    <source>
        <dbReference type="SAM" id="Phobius"/>
    </source>
</evidence>
<organism evidence="3 4">
    <name type="scientific">Saccharothrix xinjiangensis</name>
    <dbReference type="NCBI Taxonomy" id="204798"/>
    <lineage>
        <taxon>Bacteria</taxon>
        <taxon>Bacillati</taxon>
        <taxon>Actinomycetota</taxon>
        <taxon>Actinomycetes</taxon>
        <taxon>Pseudonocardiales</taxon>
        <taxon>Pseudonocardiaceae</taxon>
        <taxon>Saccharothrix</taxon>
    </lineage>
</organism>
<dbReference type="RefSeq" id="WP_344038368.1">
    <property type="nucleotide sequence ID" value="NZ_BAAAKE010000011.1"/>
</dbReference>
<reference evidence="4" key="1">
    <citation type="journal article" date="2019" name="Int. J. Syst. Evol. Microbiol.">
        <title>The Global Catalogue of Microorganisms (GCM) 10K type strain sequencing project: providing services to taxonomists for standard genome sequencing and annotation.</title>
        <authorList>
            <consortium name="The Broad Institute Genomics Platform"/>
            <consortium name="The Broad Institute Genome Sequencing Center for Infectious Disease"/>
            <person name="Wu L."/>
            <person name="Ma J."/>
        </authorList>
    </citation>
    <scope>NUCLEOTIDE SEQUENCE [LARGE SCALE GENOMIC DNA]</scope>
    <source>
        <strain evidence="4">KCTC 12848</strain>
    </source>
</reference>
<feature type="domain" description="General stress protein 17M-like" evidence="2">
    <location>
        <begin position="17"/>
        <end position="84"/>
    </location>
</feature>
<keyword evidence="4" id="KW-1185">Reference proteome</keyword>
<name>A0ABV9XVP4_9PSEU</name>
<feature type="transmembrane region" description="Helical" evidence="1">
    <location>
        <begin position="70"/>
        <end position="91"/>
    </location>
</feature>
<dbReference type="Proteomes" id="UP001595833">
    <property type="component" value="Unassembled WGS sequence"/>
</dbReference>
<comment type="caution">
    <text evidence="3">The sequence shown here is derived from an EMBL/GenBank/DDBJ whole genome shotgun (WGS) entry which is preliminary data.</text>
</comment>
<evidence type="ECO:0000313" key="3">
    <source>
        <dbReference type="EMBL" id="MFC5053264.1"/>
    </source>
</evidence>